<name>A0A212QSV7_9CHLR</name>
<keyword evidence="6" id="KW-1185">Reference proteome</keyword>
<evidence type="ECO:0000313" key="6">
    <source>
        <dbReference type="Proteomes" id="UP000197025"/>
    </source>
</evidence>
<dbReference type="PANTHER" id="PTHR23132">
    <property type="entry name" value="D-ALANINE--D-ALANINE LIGASE"/>
    <property type="match status" value="1"/>
</dbReference>
<dbReference type="RefSeq" id="WP_088570840.1">
    <property type="nucleotide sequence ID" value="NZ_FYEK01000022.1"/>
</dbReference>
<dbReference type="PANTHER" id="PTHR23132:SF23">
    <property type="entry name" value="D-ALANINE--D-ALANINE LIGASE B"/>
    <property type="match status" value="1"/>
</dbReference>
<evidence type="ECO:0000259" key="4">
    <source>
        <dbReference type="PROSITE" id="PS50975"/>
    </source>
</evidence>
<dbReference type="PROSITE" id="PS50975">
    <property type="entry name" value="ATP_GRASP"/>
    <property type="match status" value="1"/>
</dbReference>
<organism evidence="5 6">
    <name type="scientific">Thermoflexus hugenholtzii JAD2</name>
    <dbReference type="NCBI Taxonomy" id="877466"/>
    <lineage>
        <taxon>Bacteria</taxon>
        <taxon>Bacillati</taxon>
        <taxon>Chloroflexota</taxon>
        <taxon>Thermoflexia</taxon>
        <taxon>Thermoflexales</taxon>
        <taxon>Thermoflexaceae</taxon>
        <taxon>Thermoflexus</taxon>
    </lineage>
</organism>
<feature type="domain" description="ATP-grasp" evidence="4">
    <location>
        <begin position="124"/>
        <end position="332"/>
    </location>
</feature>
<evidence type="ECO:0000256" key="3">
    <source>
        <dbReference type="PROSITE-ProRule" id="PRU00409"/>
    </source>
</evidence>
<dbReference type="Gene3D" id="3.30.470.20">
    <property type="entry name" value="ATP-grasp fold, B domain"/>
    <property type="match status" value="1"/>
</dbReference>
<evidence type="ECO:0000313" key="5">
    <source>
        <dbReference type="EMBL" id="SNB62716.1"/>
    </source>
</evidence>
<dbReference type="InterPro" id="IPR011761">
    <property type="entry name" value="ATP-grasp"/>
</dbReference>
<keyword evidence="3" id="KW-0067">ATP-binding</keyword>
<dbReference type="Gene3D" id="3.30.1490.20">
    <property type="entry name" value="ATP-grasp fold, A domain"/>
    <property type="match status" value="1"/>
</dbReference>
<keyword evidence="2 5" id="KW-0436">Ligase</keyword>
<evidence type="ECO:0000256" key="2">
    <source>
        <dbReference type="ARBA" id="ARBA00022598"/>
    </source>
</evidence>
<reference evidence="6" key="1">
    <citation type="submission" date="2017-06" db="EMBL/GenBank/DDBJ databases">
        <authorList>
            <person name="Varghese N."/>
            <person name="Submissions S."/>
        </authorList>
    </citation>
    <scope>NUCLEOTIDE SEQUENCE [LARGE SCALE GENOMIC DNA]</scope>
    <source>
        <strain evidence="6">JAD2</strain>
    </source>
</reference>
<dbReference type="GO" id="GO:0005524">
    <property type="term" value="F:ATP binding"/>
    <property type="evidence" value="ECO:0007669"/>
    <property type="project" value="UniProtKB-UniRule"/>
</dbReference>
<gene>
    <name evidence="5" type="ORF">SAMN02746019_00005730</name>
</gene>
<protein>
    <submittedName>
        <fullName evidence="5">D-alanine-D-alanine ligase</fullName>
    </submittedName>
</protein>
<dbReference type="InParanoid" id="A0A212QSV7"/>
<dbReference type="Proteomes" id="UP000197025">
    <property type="component" value="Unassembled WGS sequence"/>
</dbReference>
<dbReference type="GO" id="GO:0008716">
    <property type="term" value="F:D-alanine-D-alanine ligase activity"/>
    <property type="evidence" value="ECO:0007669"/>
    <property type="project" value="InterPro"/>
</dbReference>
<dbReference type="InterPro" id="IPR011095">
    <property type="entry name" value="Dala_Dala_lig_C"/>
</dbReference>
<accession>A0A212QSV7</accession>
<dbReference type="OrthoDB" id="9813261at2"/>
<dbReference type="InterPro" id="IPR013815">
    <property type="entry name" value="ATP_grasp_subdomain_1"/>
</dbReference>
<dbReference type="SUPFAM" id="SSF56059">
    <property type="entry name" value="Glutathione synthetase ATP-binding domain-like"/>
    <property type="match status" value="1"/>
</dbReference>
<dbReference type="Pfam" id="PF07478">
    <property type="entry name" value="Dala_Dala_lig_C"/>
    <property type="match status" value="1"/>
</dbReference>
<dbReference type="EMBL" id="FYEK01000022">
    <property type="protein sequence ID" value="SNB62716.1"/>
    <property type="molecule type" value="Genomic_DNA"/>
</dbReference>
<dbReference type="AlphaFoldDB" id="A0A212QSV7"/>
<comment type="similarity">
    <text evidence="1">Belongs to the D-alanine--D-alanine ligase family.</text>
</comment>
<sequence>MRRRSTMPGRVLILYSVVERLPRGEPRDGIADEEVLWTAQAMAEALAERGWPVEARGIRDLESLHRALDSFDPRETLVINLCETLEGRPQGEAAVPVALEARGFVYTGSSGATLSLCLDKARAKARLRAAGLPTPPAQVFHTPDEPLRIPLPAIVKPLMEDASHGIDREAVVTEEGTLRARVAYVLGVYRQPALVETFIDGREFNVALWGGRNLEVLPLAEVDYSRIPNPLWRVCTYAAKWLPGSEEYELTPVRCPAELEEERAARVREAALRAFRAVRCRDYARVDIRLQGETPYVLEVNPNPSLAPNSGFVNAARAAGYSYGMLAERLIRLAWERRARRREAPQLHPVPMGAIDVAYSLAPSG</sequence>
<evidence type="ECO:0000256" key="1">
    <source>
        <dbReference type="ARBA" id="ARBA00010871"/>
    </source>
</evidence>
<dbReference type="GO" id="GO:0046872">
    <property type="term" value="F:metal ion binding"/>
    <property type="evidence" value="ECO:0007669"/>
    <property type="project" value="InterPro"/>
</dbReference>
<proteinExistence type="inferred from homology"/>
<keyword evidence="3" id="KW-0547">Nucleotide-binding</keyword>